<feature type="binding site" evidence="5">
    <location>
        <position position="186"/>
    </location>
    <ligand>
        <name>S-adenosyl-L-methionine</name>
        <dbReference type="ChEBI" id="CHEBI:59789"/>
    </ligand>
</feature>
<dbReference type="RefSeq" id="WP_231388604.1">
    <property type="nucleotide sequence ID" value="NZ_CP060436.1"/>
</dbReference>
<protein>
    <recommendedName>
        <fullName evidence="5">Release factor glutamine methyltransferase</fullName>
        <shortName evidence="5">RF MTase</shortName>
        <ecNumber evidence="5">2.1.1.297</ecNumber>
    </recommendedName>
    <alternativeName>
        <fullName evidence="5">N5-glutamine methyltransferase PrmC</fullName>
    </alternativeName>
    <alternativeName>
        <fullName evidence="5">Protein-(glutamine-N5) MTase PrmC</fullName>
    </alternativeName>
    <alternativeName>
        <fullName evidence="5">Protein-glutamine N-methyltransferase PrmC</fullName>
    </alternativeName>
</protein>
<dbReference type="EC" id="2.1.1.297" evidence="5"/>
<keyword evidence="2 5" id="KW-0808">Transferase</keyword>
<feature type="binding site" evidence="5">
    <location>
        <begin position="186"/>
        <end position="189"/>
    </location>
    <ligand>
        <name>substrate</name>
    </ligand>
</feature>
<organism evidence="9 10">
    <name type="scientific">Pseudooceanicola algae</name>
    <dbReference type="NCBI Taxonomy" id="1537215"/>
    <lineage>
        <taxon>Bacteria</taxon>
        <taxon>Pseudomonadati</taxon>
        <taxon>Pseudomonadota</taxon>
        <taxon>Alphaproteobacteria</taxon>
        <taxon>Rhodobacterales</taxon>
        <taxon>Paracoccaceae</taxon>
        <taxon>Pseudooceanicola</taxon>
    </lineage>
</organism>
<dbReference type="InterPro" id="IPR019874">
    <property type="entry name" value="RF_methyltr_PrmC"/>
</dbReference>
<evidence type="ECO:0000256" key="1">
    <source>
        <dbReference type="ARBA" id="ARBA00022603"/>
    </source>
</evidence>
<dbReference type="Gene3D" id="3.40.50.150">
    <property type="entry name" value="Vaccinia Virus protein VP39"/>
    <property type="match status" value="1"/>
</dbReference>
<evidence type="ECO:0000313" key="10">
    <source>
        <dbReference type="Proteomes" id="UP000283786"/>
    </source>
</evidence>
<dbReference type="HAMAP" id="MF_02126">
    <property type="entry name" value="RF_methyltr_PrmC"/>
    <property type="match status" value="1"/>
</dbReference>
<dbReference type="InterPro" id="IPR002052">
    <property type="entry name" value="DNA_methylase_N6_adenine_CS"/>
</dbReference>
<dbReference type="AlphaFoldDB" id="A0A418SDV7"/>
<dbReference type="PROSITE" id="PS00092">
    <property type="entry name" value="N6_MTASE"/>
    <property type="match status" value="1"/>
</dbReference>
<proteinExistence type="inferred from homology"/>
<sequence>MSPLGNDVLKAAAARLGDAGIENGQGDALALMTHAFGRDVSRLALREALAGALPPDVAARFEAAISARLIRQPVSQIIGRRAFWNREFIVTPDVLDPRPETETLIAEALELPFNRFLDLGTGSGAIAITLLDERAGATGVATDISPAALAVARRNAAAIGVADRLDLVQSDWCAGLTGTFDLILSNPPYIAAAEMPSLSPEVRDWEPHLALTPGGDGLDAYRAICASAPAHLAPDGWLMVEVGWQQGPAVAEIFGAAGLEDVATRPDLGNRDRVVRGRKPATHQP</sequence>
<evidence type="ECO:0000256" key="5">
    <source>
        <dbReference type="HAMAP-Rule" id="MF_02126"/>
    </source>
</evidence>
<dbReference type="Pfam" id="PF17827">
    <property type="entry name" value="PrmC_N"/>
    <property type="match status" value="1"/>
</dbReference>
<feature type="domain" description="Methyltransferase small" evidence="7">
    <location>
        <begin position="104"/>
        <end position="193"/>
    </location>
</feature>
<dbReference type="InterPro" id="IPR029063">
    <property type="entry name" value="SAM-dependent_MTases_sf"/>
</dbReference>
<evidence type="ECO:0000256" key="6">
    <source>
        <dbReference type="SAM" id="MobiDB-lite"/>
    </source>
</evidence>
<dbReference type="PANTHER" id="PTHR18895">
    <property type="entry name" value="HEMK METHYLTRANSFERASE"/>
    <property type="match status" value="1"/>
</dbReference>
<dbReference type="InterPro" id="IPR040758">
    <property type="entry name" value="PrmC_N"/>
</dbReference>
<dbReference type="Gene3D" id="1.10.8.10">
    <property type="entry name" value="DNA helicase RuvA subunit, C-terminal domain"/>
    <property type="match status" value="1"/>
</dbReference>
<accession>A0A418SDV7</accession>
<dbReference type="InterPro" id="IPR007848">
    <property type="entry name" value="Small_mtfrase_dom"/>
</dbReference>
<comment type="catalytic activity">
    <reaction evidence="4 5">
        <text>L-glutaminyl-[peptide chain release factor] + S-adenosyl-L-methionine = N(5)-methyl-L-glutaminyl-[peptide chain release factor] + S-adenosyl-L-homocysteine + H(+)</text>
        <dbReference type="Rhea" id="RHEA:42896"/>
        <dbReference type="Rhea" id="RHEA-COMP:10271"/>
        <dbReference type="Rhea" id="RHEA-COMP:10272"/>
        <dbReference type="ChEBI" id="CHEBI:15378"/>
        <dbReference type="ChEBI" id="CHEBI:30011"/>
        <dbReference type="ChEBI" id="CHEBI:57856"/>
        <dbReference type="ChEBI" id="CHEBI:59789"/>
        <dbReference type="ChEBI" id="CHEBI:61891"/>
        <dbReference type="EC" id="2.1.1.297"/>
    </reaction>
</comment>
<dbReference type="Pfam" id="PF05175">
    <property type="entry name" value="MTS"/>
    <property type="match status" value="1"/>
</dbReference>
<dbReference type="PANTHER" id="PTHR18895:SF74">
    <property type="entry name" value="MTRF1L RELEASE FACTOR GLUTAMINE METHYLTRANSFERASE"/>
    <property type="match status" value="1"/>
</dbReference>
<dbReference type="GO" id="GO:0032259">
    <property type="term" value="P:methylation"/>
    <property type="evidence" value="ECO:0007669"/>
    <property type="project" value="UniProtKB-KW"/>
</dbReference>
<dbReference type="KEGG" id="palw:PSAL_007650"/>
<gene>
    <name evidence="5 9" type="primary">prmC</name>
    <name evidence="9" type="ORF">PSAL_007650</name>
</gene>
<comment type="similarity">
    <text evidence="5">Belongs to the protein N5-glutamine methyltransferase family. PrmC subfamily.</text>
</comment>
<comment type="function">
    <text evidence="5">Methylates the class 1 translation termination release factors RF1/PrfA and RF2/PrfB on the glutamine residue of the universally conserved GGQ motif.</text>
</comment>
<evidence type="ECO:0000313" key="9">
    <source>
        <dbReference type="EMBL" id="QPM89544.1"/>
    </source>
</evidence>
<dbReference type="GO" id="GO:0102559">
    <property type="term" value="F:peptide chain release factor N(5)-glutamine methyltransferase activity"/>
    <property type="evidence" value="ECO:0007669"/>
    <property type="project" value="UniProtKB-EC"/>
</dbReference>
<evidence type="ECO:0000259" key="8">
    <source>
        <dbReference type="Pfam" id="PF17827"/>
    </source>
</evidence>
<evidence type="ECO:0000256" key="2">
    <source>
        <dbReference type="ARBA" id="ARBA00022679"/>
    </source>
</evidence>
<dbReference type="EMBL" id="CP060436">
    <property type="protein sequence ID" value="QPM89544.1"/>
    <property type="molecule type" value="Genomic_DNA"/>
</dbReference>
<feature type="compositionally biased region" description="Basic residues" evidence="6">
    <location>
        <begin position="276"/>
        <end position="285"/>
    </location>
</feature>
<evidence type="ECO:0000259" key="7">
    <source>
        <dbReference type="Pfam" id="PF05175"/>
    </source>
</evidence>
<dbReference type="InterPro" id="IPR004556">
    <property type="entry name" value="HemK-like"/>
</dbReference>
<reference evidence="9 10" key="1">
    <citation type="submission" date="2020-08" db="EMBL/GenBank/DDBJ databases">
        <title>Genome sequence of Rhodobacteraceae bacterium Lw-13e.</title>
        <authorList>
            <person name="Poehlein A."/>
            <person name="Wolter L."/>
            <person name="Daniel R."/>
            <person name="Brinkhoff T."/>
        </authorList>
    </citation>
    <scope>NUCLEOTIDE SEQUENCE [LARGE SCALE GENOMIC DNA]</scope>
    <source>
        <strain evidence="9 10">Lw-13e</strain>
    </source>
</reference>
<keyword evidence="10" id="KW-1185">Reference proteome</keyword>
<dbReference type="Proteomes" id="UP000283786">
    <property type="component" value="Chromosome"/>
</dbReference>
<dbReference type="NCBIfam" id="TIGR03534">
    <property type="entry name" value="RF_mod_PrmC"/>
    <property type="match status" value="1"/>
</dbReference>
<evidence type="ECO:0000256" key="4">
    <source>
        <dbReference type="ARBA" id="ARBA00048391"/>
    </source>
</evidence>
<dbReference type="SUPFAM" id="SSF53335">
    <property type="entry name" value="S-adenosyl-L-methionine-dependent methyltransferases"/>
    <property type="match status" value="1"/>
</dbReference>
<feature type="region of interest" description="Disordered" evidence="6">
    <location>
        <begin position="265"/>
        <end position="285"/>
    </location>
</feature>
<keyword evidence="3 5" id="KW-0949">S-adenosyl-L-methionine</keyword>
<evidence type="ECO:0000256" key="3">
    <source>
        <dbReference type="ARBA" id="ARBA00022691"/>
    </source>
</evidence>
<keyword evidence="1 5" id="KW-0489">Methyltransferase</keyword>
<dbReference type="GO" id="GO:0003676">
    <property type="term" value="F:nucleic acid binding"/>
    <property type="evidence" value="ECO:0007669"/>
    <property type="project" value="InterPro"/>
</dbReference>
<dbReference type="CDD" id="cd02440">
    <property type="entry name" value="AdoMet_MTases"/>
    <property type="match status" value="1"/>
</dbReference>
<feature type="binding site" evidence="5">
    <location>
        <begin position="120"/>
        <end position="124"/>
    </location>
    <ligand>
        <name>S-adenosyl-L-methionine</name>
        <dbReference type="ChEBI" id="CHEBI:59789"/>
    </ligand>
</feature>
<dbReference type="InterPro" id="IPR050320">
    <property type="entry name" value="N5-glutamine_MTase"/>
</dbReference>
<dbReference type="NCBIfam" id="TIGR00536">
    <property type="entry name" value="hemK_fam"/>
    <property type="match status" value="1"/>
</dbReference>
<name>A0A418SDV7_9RHOB</name>
<feature type="binding site" evidence="5">
    <location>
        <position position="143"/>
    </location>
    <ligand>
        <name>S-adenosyl-L-methionine</name>
        <dbReference type="ChEBI" id="CHEBI:59789"/>
    </ligand>
</feature>
<feature type="compositionally biased region" description="Basic and acidic residues" evidence="6">
    <location>
        <begin position="265"/>
        <end position="275"/>
    </location>
</feature>
<feature type="domain" description="Release factor glutamine methyltransferase N-terminal" evidence="8">
    <location>
        <begin position="7"/>
        <end position="79"/>
    </location>
</feature>
<feature type="binding site" evidence="5">
    <location>
        <position position="172"/>
    </location>
    <ligand>
        <name>S-adenosyl-L-methionine</name>
        <dbReference type="ChEBI" id="CHEBI:59789"/>
    </ligand>
</feature>